<keyword evidence="1 4" id="KW-0413">Isomerase</keyword>
<evidence type="ECO:0000259" key="3">
    <source>
        <dbReference type="Pfam" id="PF01323"/>
    </source>
</evidence>
<feature type="domain" description="DSBA-like thioredoxin" evidence="3">
    <location>
        <begin position="5"/>
        <end position="192"/>
    </location>
</feature>
<proteinExistence type="inferred from homology"/>
<dbReference type="GO" id="GO:1901170">
    <property type="term" value="P:naphthalene catabolic process"/>
    <property type="evidence" value="ECO:0007669"/>
    <property type="project" value="InterPro"/>
</dbReference>
<dbReference type="OrthoDB" id="5244108at2"/>
<dbReference type="GO" id="GO:0018845">
    <property type="term" value="F:2-hydroxychromene-2-carboxylate isomerase activity"/>
    <property type="evidence" value="ECO:0007669"/>
    <property type="project" value="UniProtKB-UniRule"/>
</dbReference>
<dbReference type="InterPro" id="IPR001853">
    <property type="entry name" value="DSBA-like_thioredoxin_dom"/>
</dbReference>
<dbReference type="CDD" id="cd03022">
    <property type="entry name" value="DsbA_HCCA_Iso"/>
    <property type="match status" value="1"/>
</dbReference>
<dbReference type="PANTHER" id="PTHR42943:SF2">
    <property type="entry name" value="GLUTATHIONE S-TRANSFERASE KAPPA 1"/>
    <property type="match status" value="1"/>
</dbReference>
<dbReference type="GO" id="GO:0006749">
    <property type="term" value="P:glutathione metabolic process"/>
    <property type="evidence" value="ECO:0007669"/>
    <property type="project" value="TreeGrafter"/>
</dbReference>
<evidence type="ECO:0000313" key="4">
    <source>
        <dbReference type="EMBL" id="RIJ30343.1"/>
    </source>
</evidence>
<dbReference type="PANTHER" id="PTHR42943">
    <property type="entry name" value="GLUTATHIONE S-TRANSFERASE KAPPA"/>
    <property type="match status" value="1"/>
</dbReference>
<dbReference type="GO" id="GO:0004602">
    <property type="term" value="F:glutathione peroxidase activity"/>
    <property type="evidence" value="ECO:0007669"/>
    <property type="project" value="TreeGrafter"/>
</dbReference>
<dbReference type="GO" id="GO:0004364">
    <property type="term" value="F:glutathione transferase activity"/>
    <property type="evidence" value="ECO:0007669"/>
    <property type="project" value="TreeGrafter"/>
</dbReference>
<organism evidence="4 5">
    <name type="scientific">Henriciella mobilis</name>
    <dbReference type="NCBI Taxonomy" id="2305467"/>
    <lineage>
        <taxon>Bacteria</taxon>
        <taxon>Pseudomonadati</taxon>
        <taxon>Pseudomonadota</taxon>
        <taxon>Alphaproteobacteria</taxon>
        <taxon>Hyphomonadales</taxon>
        <taxon>Hyphomonadaceae</taxon>
        <taxon>Henriciella</taxon>
    </lineage>
</organism>
<dbReference type="PIRSF" id="PIRSF006386">
    <property type="entry name" value="HCCAis_GSTk"/>
    <property type="match status" value="1"/>
</dbReference>
<dbReference type="SUPFAM" id="SSF52833">
    <property type="entry name" value="Thioredoxin-like"/>
    <property type="match status" value="1"/>
</dbReference>
<dbReference type="Gene3D" id="3.40.30.10">
    <property type="entry name" value="Glutaredoxin"/>
    <property type="match status" value="1"/>
</dbReference>
<dbReference type="Pfam" id="PF01323">
    <property type="entry name" value="DSBA"/>
    <property type="match status" value="1"/>
</dbReference>
<comment type="caution">
    <text evidence="4">The sequence shown here is derived from an EMBL/GenBank/DDBJ whole genome shotgun (WGS) entry which is preliminary data.</text>
</comment>
<dbReference type="Proteomes" id="UP000266385">
    <property type="component" value="Unassembled WGS sequence"/>
</dbReference>
<protein>
    <recommendedName>
        <fullName evidence="1">2-hydroxychromene-2-carboxylate isomerase</fullName>
        <ecNumber evidence="1">5.99.1.4</ecNumber>
    </recommendedName>
</protein>
<dbReference type="AlphaFoldDB" id="A0A399RIH3"/>
<dbReference type="EMBL" id="QWFX01000006">
    <property type="protein sequence ID" value="RIJ30343.1"/>
    <property type="molecule type" value="Genomic_DNA"/>
</dbReference>
<comment type="similarity">
    <text evidence="1">Belongs to the GST superfamily. NadH family.</text>
</comment>
<gene>
    <name evidence="4" type="ORF">D1223_06805</name>
</gene>
<comment type="catalytic activity">
    <reaction evidence="1">
        <text>2-hydroxychromene-2-carboxylate = (3E)-4-(2-hydroxyphenyl)-2-oxobut-3-enoate</text>
        <dbReference type="Rhea" id="RHEA:27401"/>
        <dbReference type="ChEBI" id="CHEBI:59350"/>
        <dbReference type="ChEBI" id="CHEBI:59353"/>
        <dbReference type="EC" id="5.99.1.4"/>
    </reaction>
</comment>
<reference evidence="4 5" key="1">
    <citation type="submission" date="2018-08" db="EMBL/GenBank/DDBJ databases">
        <title>Henriciella mobilis sp. nov., isolated from seawater.</title>
        <authorList>
            <person name="Cheng H."/>
            <person name="Wu Y.-H."/>
            <person name="Xu X.-W."/>
            <person name="Guo L.-L."/>
        </authorList>
    </citation>
    <scope>NUCLEOTIDE SEQUENCE [LARGE SCALE GENOMIC DNA]</scope>
    <source>
        <strain evidence="4 5">JN25</strain>
    </source>
</reference>
<dbReference type="EC" id="5.99.1.4" evidence="1"/>
<dbReference type="RefSeq" id="WP_119375662.1">
    <property type="nucleotide sequence ID" value="NZ_QWFX01000006.1"/>
</dbReference>
<sequence length="200" mass="21851">MSRPLEFCFDFISPYSYIALHALPRFVEGKDIDVVYKPVFLGAIMRGTDNRPPGFVPAKNAYMQTDIQRSCRRYGIGFRMHPSFPMMNTRPALRIACALAGSPSDQSDFIRAVFHGVWAAPEPLETDDLEQIGAACRAAGLDAERLVSLADGAEAKALLVQNTDQAIARGAFGAPSMFVGDELFFGHDRLDYAVEAAVSA</sequence>
<dbReference type="InterPro" id="IPR051924">
    <property type="entry name" value="GST_Kappa/NadH"/>
</dbReference>
<accession>A0A399RIH3</accession>
<evidence type="ECO:0000256" key="2">
    <source>
        <dbReference type="PIRSR" id="PIRSR006386-1"/>
    </source>
</evidence>
<feature type="active site" description="Nucleophile" evidence="2">
    <location>
        <position position="13"/>
    </location>
</feature>
<evidence type="ECO:0000256" key="1">
    <source>
        <dbReference type="PIRNR" id="PIRNR006386"/>
    </source>
</evidence>
<keyword evidence="5" id="KW-1185">Reference proteome</keyword>
<dbReference type="InterPro" id="IPR014440">
    <property type="entry name" value="HCCAis_GSTk"/>
</dbReference>
<dbReference type="InterPro" id="IPR036249">
    <property type="entry name" value="Thioredoxin-like_sf"/>
</dbReference>
<evidence type="ECO:0000313" key="5">
    <source>
        <dbReference type="Proteomes" id="UP000266385"/>
    </source>
</evidence>
<dbReference type="InterPro" id="IPR044087">
    <property type="entry name" value="NahD-like"/>
</dbReference>
<name>A0A399RIH3_9PROT</name>